<sequence>MSNPMFDDFIELDLLDTSETNSEMFSYYLGGAPDLDDNATDLGAAAAALSATPECDDSALGMDLVIKQEDVSDSESHMLLDPTPLSQQPLEIATDSHQPSLVYGEGDMTLVSPDQLTIAPQATTVSLATISLSPTGTMSPATVSTAATAATSISTNAVSVNTSTKTSSTASKRSSPEPTASPRKHAKTESVSKSKSSSTSSRKSSTSSSSSNSSTANTVASSKTASAIKSSSQSSSSSPSSSSSSLSSPTSPNATSKSSEPTTESLTSTANTTLSPATLQFLLQQQEETPLIPQLFTGKLSREEIEETLARLLESTKHLIATPDEPVKIKEEAPGSDDESDENMEGIENNEASEQTHGLKTQPGIKTDDIPSSTDLKKMTSKERRQLRNKISAQYIFTLEGQVLQHKTEARHLREAVTLVQEENIRLKNELELVRRQLADTTIANSAATAGANVAIVAPSVEQAQTTGSVLPLSKESQSLLTSILNRNVNSALNPNVKSNVTLTMARPQSPILTPNLHKDVPNSSSASANPSSWKEKKPIMVHTTLVPEIYFGEDFQFGSKIAQSKDDAMLDRPWMRLEESAQESKLNFNPFFVSGIVFELMQTFISVTLSTTPESDYEIEVQEILDTQVDSDAELDWELQQNVWALSQMDDEEEMTDEQIQLLYDLSQLQISNSRSESPAPAQEDPNMLEWLYESMMARLVDMDLQNSQDQSSYNSFSDAHIA</sequence>
<feature type="region of interest" description="Disordered" evidence="2">
    <location>
        <begin position="351"/>
        <end position="384"/>
    </location>
</feature>
<gene>
    <name evidence="3" type="ORF">BGZ80_009844</name>
</gene>
<evidence type="ECO:0000313" key="4">
    <source>
        <dbReference type="Proteomes" id="UP000703661"/>
    </source>
</evidence>
<dbReference type="Proteomes" id="UP000703661">
    <property type="component" value="Unassembled WGS sequence"/>
</dbReference>
<feature type="compositionally biased region" description="Basic and acidic residues" evidence="2">
    <location>
        <begin position="375"/>
        <end position="384"/>
    </location>
</feature>
<keyword evidence="1" id="KW-0175">Coiled coil</keyword>
<feature type="compositionally biased region" description="Low complexity" evidence="2">
    <location>
        <begin position="522"/>
        <end position="533"/>
    </location>
</feature>
<comment type="caution">
    <text evidence="3">The sequence shown here is derived from an EMBL/GenBank/DDBJ whole genome shotgun (WGS) entry which is preliminary data.</text>
</comment>
<protein>
    <recommendedName>
        <fullName evidence="5">BZIP domain-containing protein</fullName>
    </recommendedName>
</protein>
<feature type="region of interest" description="Disordered" evidence="2">
    <location>
        <begin position="157"/>
        <end position="270"/>
    </location>
</feature>
<accession>A0A9P6T068</accession>
<proteinExistence type="predicted"/>
<name>A0A9P6T068_9FUNG</name>
<evidence type="ECO:0008006" key="5">
    <source>
        <dbReference type="Google" id="ProtNLM"/>
    </source>
</evidence>
<evidence type="ECO:0000256" key="1">
    <source>
        <dbReference type="SAM" id="Coils"/>
    </source>
</evidence>
<dbReference type="AlphaFoldDB" id="A0A9P6T068"/>
<dbReference type="EMBL" id="JAAAID010000626">
    <property type="protein sequence ID" value="KAG0015472.1"/>
    <property type="molecule type" value="Genomic_DNA"/>
</dbReference>
<evidence type="ECO:0000256" key="2">
    <source>
        <dbReference type="SAM" id="MobiDB-lite"/>
    </source>
</evidence>
<feature type="compositionally biased region" description="Low complexity" evidence="2">
    <location>
        <begin position="157"/>
        <end position="173"/>
    </location>
</feature>
<keyword evidence="4" id="KW-1185">Reference proteome</keyword>
<organism evidence="3 4">
    <name type="scientific">Entomortierella chlamydospora</name>
    <dbReference type="NCBI Taxonomy" id="101097"/>
    <lineage>
        <taxon>Eukaryota</taxon>
        <taxon>Fungi</taxon>
        <taxon>Fungi incertae sedis</taxon>
        <taxon>Mucoromycota</taxon>
        <taxon>Mortierellomycotina</taxon>
        <taxon>Mortierellomycetes</taxon>
        <taxon>Mortierellales</taxon>
        <taxon>Mortierellaceae</taxon>
        <taxon>Entomortierella</taxon>
    </lineage>
</organism>
<reference evidence="3" key="1">
    <citation type="journal article" date="2020" name="Fungal Divers.">
        <title>Resolving the Mortierellaceae phylogeny through synthesis of multi-gene phylogenetics and phylogenomics.</title>
        <authorList>
            <person name="Vandepol N."/>
            <person name="Liber J."/>
            <person name="Desiro A."/>
            <person name="Na H."/>
            <person name="Kennedy M."/>
            <person name="Barry K."/>
            <person name="Grigoriev I.V."/>
            <person name="Miller A.N."/>
            <person name="O'Donnell K."/>
            <person name="Stajich J.E."/>
            <person name="Bonito G."/>
        </authorList>
    </citation>
    <scope>NUCLEOTIDE SEQUENCE</scope>
    <source>
        <strain evidence="3">NRRL 2769</strain>
    </source>
</reference>
<feature type="region of interest" description="Disordered" evidence="2">
    <location>
        <begin position="512"/>
        <end position="533"/>
    </location>
</feature>
<evidence type="ECO:0000313" key="3">
    <source>
        <dbReference type="EMBL" id="KAG0015472.1"/>
    </source>
</evidence>
<feature type="compositionally biased region" description="Low complexity" evidence="2">
    <location>
        <begin position="193"/>
        <end position="270"/>
    </location>
</feature>
<feature type="coiled-coil region" evidence="1">
    <location>
        <begin position="410"/>
        <end position="437"/>
    </location>
</feature>